<dbReference type="RefSeq" id="XP_029740177.1">
    <property type="nucleotide sequence ID" value="XM_029883500.1"/>
</dbReference>
<organism evidence="3 4">
    <name type="scientific">Sporisorium graminicola</name>
    <dbReference type="NCBI Taxonomy" id="280036"/>
    <lineage>
        <taxon>Eukaryota</taxon>
        <taxon>Fungi</taxon>
        <taxon>Dikarya</taxon>
        <taxon>Basidiomycota</taxon>
        <taxon>Ustilaginomycotina</taxon>
        <taxon>Ustilaginomycetes</taxon>
        <taxon>Ustilaginales</taxon>
        <taxon>Ustilaginaceae</taxon>
        <taxon>Sporisorium</taxon>
    </lineage>
</organism>
<dbReference type="PANTHER" id="PTHR45876:SF8">
    <property type="entry name" value="FI04035P"/>
    <property type="match status" value="1"/>
</dbReference>
<dbReference type="GO" id="GO:0005737">
    <property type="term" value="C:cytoplasm"/>
    <property type="evidence" value="ECO:0007669"/>
    <property type="project" value="TreeGrafter"/>
</dbReference>
<dbReference type="GeneID" id="40725797"/>
<dbReference type="PROSITE" id="PS01159">
    <property type="entry name" value="WW_DOMAIN_1"/>
    <property type="match status" value="1"/>
</dbReference>
<accession>A0A4U7KZ72</accession>
<dbReference type="PANTHER" id="PTHR45876">
    <property type="entry name" value="FI04035P"/>
    <property type="match status" value="1"/>
</dbReference>
<evidence type="ECO:0000313" key="4">
    <source>
        <dbReference type="Proteomes" id="UP000306050"/>
    </source>
</evidence>
<proteinExistence type="predicted"/>
<keyword evidence="4" id="KW-1185">Reference proteome</keyword>
<gene>
    <name evidence="3" type="ORF">EX895_002902</name>
</gene>
<dbReference type="SUPFAM" id="SSF51045">
    <property type="entry name" value="WW domain"/>
    <property type="match status" value="1"/>
</dbReference>
<feature type="compositionally biased region" description="Low complexity" evidence="1">
    <location>
        <begin position="43"/>
        <end position="64"/>
    </location>
</feature>
<evidence type="ECO:0000256" key="1">
    <source>
        <dbReference type="SAM" id="MobiDB-lite"/>
    </source>
</evidence>
<dbReference type="KEGG" id="sgra:EX895_002902"/>
<sequence length="485" mass="53775">MVSFAETDEERTELVDRPKRQRKQALKTASTISTVEADEESTSETTSTTSSHPTSHTSTTTTSPRQRKSTSASTTNLSPTLQCSPSLHVQRHIFASVSAGASKPTDWGANFWCVVTDPFAPANTFFANPTTGECRWVLPAGTMVLPPSPDGEWWELFDESTGREYYYHTRTEESRWTRPLRGMVIPMAAIQRAGHVAEKSGGQREQQERSEVTDADVGKRHWLAVECEDGQEERYTTPLRPRTRSLPKTYTRRKEAVSRSQSSARLHRLASEQILTAGRTGKTRLRCSEEQNEEDLAQRARKLILLHDQKALEYARRTSGPPFRPDPTSSSKPQPPTLAHRRKKPSTTLRMHPSPRTSTTPETPAAPSPAITIQKLGKGLAFNPSTPCSSSFSTSHHTATIVVKARRSLSFLSRQYHQRGGSSKRDRVALPGDLAAALLDVPVGIGSGRRAEENKRNSRLEKWIHCFAPCRRSAAGESASVCGHL</sequence>
<dbReference type="AlphaFoldDB" id="A0A4U7KZ72"/>
<dbReference type="GO" id="GO:0005096">
    <property type="term" value="F:GTPase activator activity"/>
    <property type="evidence" value="ECO:0007669"/>
    <property type="project" value="TreeGrafter"/>
</dbReference>
<dbReference type="OrthoDB" id="437889at2759"/>
<evidence type="ECO:0000259" key="2">
    <source>
        <dbReference type="PROSITE" id="PS50020"/>
    </source>
</evidence>
<reference evidence="3 4" key="1">
    <citation type="submission" date="2019-05" db="EMBL/GenBank/DDBJ databases">
        <title>Sporisorium graminicola CBS 10092 draft sequencing and annotation.</title>
        <authorList>
            <person name="Solano-Gonzalez S."/>
            <person name="Caddick M.X."/>
            <person name="Darby A."/>
        </authorList>
    </citation>
    <scope>NUCLEOTIDE SEQUENCE [LARGE SCALE GENOMIC DNA]</scope>
    <source>
        <strain evidence="3 4">CBS 10092</strain>
    </source>
</reference>
<dbReference type="InterPro" id="IPR036020">
    <property type="entry name" value="WW_dom_sf"/>
</dbReference>
<feature type="region of interest" description="Disordered" evidence="1">
    <location>
        <begin position="317"/>
        <end position="369"/>
    </location>
</feature>
<feature type="domain" description="WW" evidence="2">
    <location>
        <begin position="148"/>
        <end position="181"/>
    </location>
</feature>
<feature type="compositionally biased region" description="Polar residues" evidence="1">
    <location>
        <begin position="69"/>
        <end position="82"/>
    </location>
</feature>
<dbReference type="Gene3D" id="2.20.70.10">
    <property type="match status" value="1"/>
</dbReference>
<feature type="compositionally biased region" description="Acidic residues" evidence="1">
    <location>
        <begin position="1"/>
        <end position="11"/>
    </location>
</feature>
<dbReference type="EMBL" id="SRRM01000010">
    <property type="protein sequence ID" value="TKY88192.1"/>
    <property type="molecule type" value="Genomic_DNA"/>
</dbReference>
<feature type="compositionally biased region" description="Low complexity" evidence="1">
    <location>
        <begin position="354"/>
        <end position="369"/>
    </location>
</feature>
<dbReference type="CDD" id="cd00201">
    <property type="entry name" value="WW"/>
    <property type="match status" value="1"/>
</dbReference>
<name>A0A4U7KZ72_9BASI</name>
<feature type="region of interest" description="Disordered" evidence="1">
    <location>
        <begin position="241"/>
        <end position="269"/>
    </location>
</feature>
<dbReference type="Proteomes" id="UP000306050">
    <property type="component" value="Chromosome SGRAM_18"/>
</dbReference>
<dbReference type="PROSITE" id="PS50020">
    <property type="entry name" value="WW_DOMAIN_2"/>
    <property type="match status" value="1"/>
</dbReference>
<protein>
    <recommendedName>
        <fullName evidence="2">WW domain-containing protein</fullName>
    </recommendedName>
</protein>
<comment type="caution">
    <text evidence="3">The sequence shown here is derived from an EMBL/GenBank/DDBJ whole genome shotgun (WGS) entry which is preliminary data.</text>
</comment>
<dbReference type="SMART" id="SM00456">
    <property type="entry name" value="WW"/>
    <property type="match status" value="1"/>
</dbReference>
<evidence type="ECO:0000313" key="3">
    <source>
        <dbReference type="EMBL" id="TKY88192.1"/>
    </source>
</evidence>
<dbReference type="Pfam" id="PF00397">
    <property type="entry name" value="WW"/>
    <property type="match status" value="1"/>
</dbReference>
<dbReference type="InterPro" id="IPR001202">
    <property type="entry name" value="WW_dom"/>
</dbReference>
<feature type="region of interest" description="Disordered" evidence="1">
    <location>
        <begin position="1"/>
        <end position="82"/>
    </location>
</feature>